<keyword evidence="2" id="KW-1185">Reference proteome</keyword>
<comment type="caution">
    <text evidence="1">The sequence shown here is derived from an EMBL/GenBank/DDBJ whole genome shotgun (WGS) entry which is preliminary data.</text>
</comment>
<reference evidence="1 2" key="1">
    <citation type="submission" date="2016-02" db="EMBL/GenBank/DDBJ databases">
        <title>Genome analysis of coral dinoflagellate symbionts highlights evolutionary adaptations to a symbiotic lifestyle.</title>
        <authorList>
            <person name="Aranda M."/>
            <person name="Li Y."/>
            <person name="Liew Y.J."/>
            <person name="Baumgarten S."/>
            <person name="Simakov O."/>
            <person name="Wilson M."/>
            <person name="Piel J."/>
            <person name="Ashoor H."/>
            <person name="Bougouffa S."/>
            <person name="Bajic V.B."/>
            <person name="Ryu T."/>
            <person name="Ravasi T."/>
            <person name="Bayer T."/>
            <person name="Micklem G."/>
            <person name="Kim H."/>
            <person name="Bhak J."/>
            <person name="Lajeunesse T.C."/>
            <person name="Voolstra C.R."/>
        </authorList>
    </citation>
    <scope>NUCLEOTIDE SEQUENCE [LARGE SCALE GENOMIC DNA]</scope>
    <source>
        <strain evidence="1 2">CCMP2467</strain>
    </source>
</reference>
<sequence>MPLVQEVRNLRGEQPSISLMKRVYKGFNQEAGRRLYTVQCVCTSATLQRELLAKKGVQLDESAIRKVLRRQGYFWLPKALKRKHSAERRRSGSVLRRGWCSSVGRVFGRSLLSRWMVLLSLPPRDPIDRRNYCAHGDGFMWRKRGEAGMEQLVGQNPYQSQFSHSRAVPLWGEASAWLHFTKLASLRRRSGATWSGVAS</sequence>
<gene>
    <name evidence="1" type="ORF">AK812_SmicGene16825</name>
</gene>
<dbReference type="Proteomes" id="UP000186817">
    <property type="component" value="Unassembled WGS sequence"/>
</dbReference>
<dbReference type="OrthoDB" id="441480at2759"/>
<evidence type="ECO:0000313" key="2">
    <source>
        <dbReference type="Proteomes" id="UP000186817"/>
    </source>
</evidence>
<dbReference type="AlphaFoldDB" id="A0A1Q9DZC4"/>
<evidence type="ECO:0000313" key="1">
    <source>
        <dbReference type="EMBL" id="OLQ00512.1"/>
    </source>
</evidence>
<accession>A0A1Q9DZC4</accession>
<protein>
    <submittedName>
        <fullName evidence="1">Uncharacterized protein</fullName>
    </submittedName>
</protein>
<name>A0A1Q9DZC4_SYMMI</name>
<dbReference type="EMBL" id="LSRX01000325">
    <property type="protein sequence ID" value="OLQ00512.1"/>
    <property type="molecule type" value="Genomic_DNA"/>
</dbReference>
<organism evidence="1 2">
    <name type="scientific">Symbiodinium microadriaticum</name>
    <name type="common">Dinoflagellate</name>
    <name type="synonym">Zooxanthella microadriatica</name>
    <dbReference type="NCBI Taxonomy" id="2951"/>
    <lineage>
        <taxon>Eukaryota</taxon>
        <taxon>Sar</taxon>
        <taxon>Alveolata</taxon>
        <taxon>Dinophyceae</taxon>
        <taxon>Suessiales</taxon>
        <taxon>Symbiodiniaceae</taxon>
        <taxon>Symbiodinium</taxon>
    </lineage>
</organism>
<proteinExistence type="predicted"/>